<organism evidence="1 2">
    <name type="scientific">Xenopus laevis</name>
    <name type="common">African clawed frog</name>
    <dbReference type="NCBI Taxonomy" id="8355"/>
    <lineage>
        <taxon>Eukaryota</taxon>
        <taxon>Metazoa</taxon>
        <taxon>Chordata</taxon>
        <taxon>Craniata</taxon>
        <taxon>Vertebrata</taxon>
        <taxon>Euteleostomi</taxon>
        <taxon>Amphibia</taxon>
        <taxon>Batrachia</taxon>
        <taxon>Anura</taxon>
        <taxon>Pipoidea</taxon>
        <taxon>Pipidae</taxon>
        <taxon>Xenopodinae</taxon>
        <taxon>Xenopus</taxon>
        <taxon>Xenopus</taxon>
    </lineage>
</organism>
<accession>A0A974HMX3</accession>
<evidence type="ECO:0000313" key="2">
    <source>
        <dbReference type="Proteomes" id="UP000694892"/>
    </source>
</evidence>
<reference evidence="2" key="1">
    <citation type="journal article" date="2016" name="Nature">
        <title>Genome evolution in the allotetraploid frog Xenopus laevis.</title>
        <authorList>
            <person name="Session A.M."/>
            <person name="Uno Y."/>
            <person name="Kwon T."/>
            <person name="Chapman J.A."/>
            <person name="Toyoda A."/>
            <person name="Takahashi S."/>
            <person name="Fukui A."/>
            <person name="Hikosaka A."/>
            <person name="Suzuki A."/>
            <person name="Kondo M."/>
            <person name="van Heeringen S.J."/>
            <person name="Quigley I."/>
            <person name="Heinz S."/>
            <person name="Ogino H."/>
            <person name="Ochi H."/>
            <person name="Hellsten U."/>
            <person name="Lyons J.B."/>
            <person name="Simakov O."/>
            <person name="Putnam N."/>
            <person name="Stites J."/>
            <person name="Kuroki Y."/>
            <person name="Tanaka T."/>
            <person name="Michiue T."/>
            <person name="Watanabe M."/>
            <person name="Bogdanovic O."/>
            <person name="Lister R."/>
            <person name="Georgiou G."/>
            <person name="Paranjpe S.S."/>
            <person name="van Kruijsbergen I."/>
            <person name="Shu S."/>
            <person name="Carlson J."/>
            <person name="Kinoshita T."/>
            <person name="Ohta Y."/>
            <person name="Mawaribuchi S."/>
            <person name="Jenkins J."/>
            <person name="Grimwood J."/>
            <person name="Schmutz J."/>
            <person name="Mitros T."/>
            <person name="Mozaffari S.V."/>
            <person name="Suzuki Y."/>
            <person name="Haramoto Y."/>
            <person name="Yamamoto T.S."/>
            <person name="Takagi C."/>
            <person name="Heald R."/>
            <person name="Miller K."/>
            <person name="Haudenschild C."/>
            <person name="Kitzman J."/>
            <person name="Nakayama T."/>
            <person name="Izutsu Y."/>
            <person name="Robert J."/>
            <person name="Fortriede J."/>
            <person name="Burns K."/>
            <person name="Lotay V."/>
            <person name="Karimi K."/>
            <person name="Yasuoka Y."/>
            <person name="Dichmann D.S."/>
            <person name="Flajnik M.F."/>
            <person name="Houston D.W."/>
            <person name="Shendure J."/>
            <person name="DuPasquier L."/>
            <person name="Vize P.D."/>
            <person name="Zorn A.M."/>
            <person name="Ito M."/>
            <person name="Marcotte E.M."/>
            <person name="Wallingford J.B."/>
            <person name="Ito Y."/>
            <person name="Asashima M."/>
            <person name="Ueno N."/>
            <person name="Matsuda Y."/>
            <person name="Veenstra G.J."/>
            <person name="Fujiyama A."/>
            <person name="Harland R.M."/>
            <person name="Taira M."/>
            <person name="Rokhsar D.S."/>
        </authorList>
    </citation>
    <scope>NUCLEOTIDE SEQUENCE [LARGE SCALE GENOMIC DNA]</scope>
    <source>
        <strain evidence="2">J</strain>
    </source>
</reference>
<proteinExistence type="predicted"/>
<sequence length="68" mass="8526">MFVFSYPTRKCYWRDNMEIKLEKKKETLYENIKFYDLYTIVTKFSEEAYQRENIFTDLNFFCLIFCCL</sequence>
<protein>
    <submittedName>
        <fullName evidence="1">Uncharacterized protein</fullName>
    </submittedName>
</protein>
<dbReference type="Proteomes" id="UP000694892">
    <property type="component" value="Chromosome 4S"/>
</dbReference>
<dbReference type="AlphaFoldDB" id="A0A974HMX3"/>
<name>A0A974HMX3_XENLA</name>
<gene>
    <name evidence="1" type="ORF">XELAEV_18026035mg</name>
</gene>
<evidence type="ECO:0000313" key="1">
    <source>
        <dbReference type="EMBL" id="OCT83493.1"/>
    </source>
</evidence>
<dbReference type="EMBL" id="CM004473">
    <property type="protein sequence ID" value="OCT83493.1"/>
    <property type="molecule type" value="Genomic_DNA"/>
</dbReference>